<comment type="caution">
    <text evidence="6">The sequence shown here is derived from an EMBL/GenBank/DDBJ whole genome shotgun (WGS) entry which is preliminary data.</text>
</comment>
<accession>A0ABW7D676</accession>
<feature type="domain" description="Rieske" evidence="5">
    <location>
        <begin position="6"/>
        <end position="65"/>
    </location>
</feature>
<dbReference type="Pfam" id="PF00355">
    <property type="entry name" value="Rieske"/>
    <property type="match status" value="1"/>
</dbReference>
<keyword evidence="1" id="KW-0001">2Fe-2S</keyword>
<evidence type="ECO:0000256" key="4">
    <source>
        <dbReference type="ARBA" id="ARBA00023014"/>
    </source>
</evidence>
<evidence type="ECO:0000259" key="5">
    <source>
        <dbReference type="PROSITE" id="PS51296"/>
    </source>
</evidence>
<evidence type="ECO:0000256" key="3">
    <source>
        <dbReference type="ARBA" id="ARBA00023004"/>
    </source>
</evidence>
<evidence type="ECO:0000313" key="6">
    <source>
        <dbReference type="EMBL" id="MFG6203369.1"/>
    </source>
</evidence>
<dbReference type="SUPFAM" id="SSF50022">
    <property type="entry name" value="ISP domain"/>
    <property type="match status" value="1"/>
</dbReference>
<organism evidence="6 7">
    <name type="scientific">Pseudomonas retamae</name>
    <dbReference type="NCBI Taxonomy" id="702110"/>
    <lineage>
        <taxon>Bacteria</taxon>
        <taxon>Pseudomonadati</taxon>
        <taxon>Pseudomonadota</taxon>
        <taxon>Gammaproteobacteria</taxon>
        <taxon>Pseudomonadales</taxon>
        <taxon>Pseudomonadaceae</taxon>
        <taxon>Pseudomonas</taxon>
    </lineage>
</organism>
<dbReference type="RefSeq" id="WP_208937704.1">
    <property type="nucleotide sequence ID" value="NZ_JBIEIL010000002.1"/>
</dbReference>
<protein>
    <submittedName>
        <fullName evidence="6">Rieske 2Fe-2S domain-containing protein</fullName>
    </submittedName>
</protein>
<evidence type="ECO:0000313" key="7">
    <source>
        <dbReference type="Proteomes" id="UP001605918"/>
    </source>
</evidence>
<reference evidence="6 7" key="1">
    <citation type="submission" date="2024-10" db="EMBL/GenBank/DDBJ databases">
        <title>Whole genome of Pseudomonas sp Strain RB5.</title>
        <authorList>
            <person name="Selami N."/>
        </authorList>
    </citation>
    <scope>NUCLEOTIDE SEQUENCE [LARGE SCALE GENOMIC DNA]</scope>
    <source>
        <strain evidence="6 7">RB5</strain>
    </source>
</reference>
<dbReference type="EMBL" id="JBIEIL010000002">
    <property type="protein sequence ID" value="MFG6203369.1"/>
    <property type="molecule type" value="Genomic_DNA"/>
</dbReference>
<dbReference type="Gene3D" id="2.102.10.10">
    <property type="entry name" value="Rieske [2Fe-2S] iron-sulphur domain"/>
    <property type="match status" value="1"/>
</dbReference>
<keyword evidence="4" id="KW-0411">Iron-sulfur</keyword>
<gene>
    <name evidence="6" type="ORF">ACGSLL_03300</name>
</gene>
<dbReference type="InterPro" id="IPR036922">
    <property type="entry name" value="Rieske_2Fe-2S_sf"/>
</dbReference>
<evidence type="ECO:0000256" key="2">
    <source>
        <dbReference type="ARBA" id="ARBA00022723"/>
    </source>
</evidence>
<name>A0ABW7D676_9PSED</name>
<proteinExistence type="predicted"/>
<evidence type="ECO:0000256" key="1">
    <source>
        <dbReference type="ARBA" id="ARBA00022714"/>
    </source>
</evidence>
<keyword evidence="7" id="KW-1185">Reference proteome</keyword>
<dbReference type="Proteomes" id="UP001605918">
    <property type="component" value="Unassembled WGS sequence"/>
</dbReference>
<dbReference type="PROSITE" id="PS51296">
    <property type="entry name" value="RIESKE"/>
    <property type="match status" value="1"/>
</dbReference>
<keyword evidence="2" id="KW-0479">Metal-binding</keyword>
<dbReference type="InterPro" id="IPR017941">
    <property type="entry name" value="Rieske_2Fe-2S"/>
</dbReference>
<sequence length="65" mass="7104">MLTNLWYVVLPSSQLTSKLAAVRLLGQPFVAFRDDNGEARLRFDVCVHRGGSTIALTLVDDAEGV</sequence>
<keyword evidence="3" id="KW-0408">Iron</keyword>